<proteinExistence type="predicted"/>
<dbReference type="EMBL" id="JBHSTT010000085">
    <property type="protein sequence ID" value="MFC6391805.1"/>
    <property type="molecule type" value="Genomic_DNA"/>
</dbReference>
<dbReference type="RefSeq" id="WP_009865672.1">
    <property type="nucleotide sequence ID" value="NZ_JBHSTT010000085.1"/>
</dbReference>
<sequence>MNVEHTLSELEMLGNELRRAAEDLATDGKASTWLEVAEGRIRTIRSLIAGPSAMPTTTKDEAARTPGQAETVTILYTNYRGETAVRRITPIAREWFGASEWHPEPQWLFTAFDMDKEAFRDFARSGVKAWGQAAVDAALSAPASPGVPDSLRALSEKASPGRFEVIRGLHHYIVVAEARDQKGLLNSADADFAAASANYVRDILSSHLAGQSAGSGAEDWRERAASEIDTIAEGWEADGRAYAKTLAAILRSEQPIPGSRRPNPNTGARRRPPAPDSTRTVAEGTEWVLAPLDDDAADHADSRLPLAMIEAGHDAYVRVQEDLKNYVAGETPDWDAGMAAVAVYRAMLAARPEAPEAQGAETFETIAKWCEDTFGPIEPARIVSRAAEEMEELKAEPTRVEEAADVVIVLSRYPGLWETVERKMAVNRKRRWRLMGDGTGYHIKDEPAPPSSSGQGGR</sequence>
<name>A0ABW1WWY1_9HYPH</name>
<evidence type="ECO:0000256" key="1">
    <source>
        <dbReference type="SAM" id="MobiDB-lite"/>
    </source>
</evidence>
<keyword evidence="3" id="KW-1185">Reference proteome</keyword>
<accession>A0ABW1WWY1</accession>
<feature type="region of interest" description="Disordered" evidence="1">
    <location>
        <begin position="253"/>
        <end position="281"/>
    </location>
</feature>
<dbReference type="Proteomes" id="UP001596237">
    <property type="component" value="Unassembled WGS sequence"/>
</dbReference>
<reference evidence="3" key="1">
    <citation type="journal article" date="2019" name="Int. J. Syst. Evol. Microbiol.">
        <title>The Global Catalogue of Microorganisms (GCM) 10K type strain sequencing project: providing services to taxonomists for standard genome sequencing and annotation.</title>
        <authorList>
            <consortium name="The Broad Institute Genomics Platform"/>
            <consortium name="The Broad Institute Genome Sequencing Center for Infectious Disease"/>
            <person name="Wu L."/>
            <person name="Ma J."/>
        </authorList>
    </citation>
    <scope>NUCLEOTIDE SEQUENCE [LARGE SCALE GENOMIC DNA]</scope>
    <source>
        <strain evidence="3">CCUG 36916</strain>
    </source>
</reference>
<protein>
    <submittedName>
        <fullName evidence="2">Uncharacterized protein</fullName>
    </submittedName>
</protein>
<evidence type="ECO:0000313" key="2">
    <source>
        <dbReference type="EMBL" id="MFC6391805.1"/>
    </source>
</evidence>
<evidence type="ECO:0000313" key="3">
    <source>
        <dbReference type="Proteomes" id="UP001596237"/>
    </source>
</evidence>
<organism evidence="2 3">
    <name type="scientific">Methylorubrum zatmanii</name>
    <dbReference type="NCBI Taxonomy" id="29429"/>
    <lineage>
        <taxon>Bacteria</taxon>
        <taxon>Pseudomonadati</taxon>
        <taxon>Pseudomonadota</taxon>
        <taxon>Alphaproteobacteria</taxon>
        <taxon>Hyphomicrobiales</taxon>
        <taxon>Methylobacteriaceae</taxon>
        <taxon>Methylorubrum</taxon>
    </lineage>
</organism>
<gene>
    <name evidence="2" type="ORF">ACFQDP_21085</name>
</gene>
<comment type="caution">
    <text evidence="2">The sequence shown here is derived from an EMBL/GenBank/DDBJ whole genome shotgun (WGS) entry which is preliminary data.</text>
</comment>